<feature type="region of interest" description="Disordered" evidence="2">
    <location>
        <begin position="520"/>
        <end position="559"/>
    </location>
</feature>
<dbReference type="InterPro" id="IPR040826">
    <property type="entry name" value="HEPN_LA2681"/>
</dbReference>
<reference evidence="4 5" key="1">
    <citation type="submission" date="2024-05" db="EMBL/GenBank/DDBJ databases">
        <authorList>
            <person name="Yi C."/>
        </authorList>
    </citation>
    <scope>NUCLEOTIDE SEQUENCE [LARGE SCALE GENOMIC DNA]</scope>
    <source>
        <strain evidence="4 5">XS13</strain>
    </source>
</reference>
<dbReference type="Gene3D" id="1.25.40.10">
    <property type="entry name" value="Tetratricopeptide repeat domain"/>
    <property type="match status" value="1"/>
</dbReference>
<dbReference type="SMART" id="SM00028">
    <property type="entry name" value="TPR"/>
    <property type="match status" value="1"/>
</dbReference>
<dbReference type="SUPFAM" id="SSF48452">
    <property type="entry name" value="TPR-like"/>
    <property type="match status" value="1"/>
</dbReference>
<name>A0ABV0IMT2_9MICC</name>
<feature type="domain" description="LA2681-like HEPN" evidence="3">
    <location>
        <begin position="306"/>
        <end position="500"/>
    </location>
</feature>
<dbReference type="EMBL" id="JBDXMX010000014">
    <property type="protein sequence ID" value="MEO9249293.1"/>
    <property type="molecule type" value="Genomic_DNA"/>
</dbReference>
<feature type="repeat" description="TPR" evidence="1">
    <location>
        <begin position="155"/>
        <end position="188"/>
    </location>
</feature>
<dbReference type="InterPro" id="IPR011990">
    <property type="entry name" value="TPR-like_helical_dom_sf"/>
</dbReference>
<keyword evidence="1" id="KW-0802">TPR repeat</keyword>
<dbReference type="Proteomes" id="UP001484097">
    <property type="component" value="Unassembled WGS sequence"/>
</dbReference>
<evidence type="ECO:0000313" key="5">
    <source>
        <dbReference type="Proteomes" id="UP001484097"/>
    </source>
</evidence>
<proteinExistence type="predicted"/>
<gene>
    <name evidence="4" type="ORF">ABDK96_16545</name>
</gene>
<protein>
    <submittedName>
        <fullName evidence="4">LA2681 family HEPN domain-containing protein</fullName>
    </submittedName>
</protein>
<evidence type="ECO:0000256" key="1">
    <source>
        <dbReference type="PROSITE-ProRule" id="PRU00339"/>
    </source>
</evidence>
<evidence type="ECO:0000256" key="2">
    <source>
        <dbReference type="SAM" id="MobiDB-lite"/>
    </source>
</evidence>
<dbReference type="RefSeq" id="WP_347922173.1">
    <property type="nucleotide sequence ID" value="NZ_JBDXMX010000014.1"/>
</dbReference>
<organism evidence="4 5">
    <name type="scientific">Citricoccus nitrophenolicus</name>
    <dbReference type="NCBI Taxonomy" id="863575"/>
    <lineage>
        <taxon>Bacteria</taxon>
        <taxon>Bacillati</taxon>
        <taxon>Actinomycetota</taxon>
        <taxon>Actinomycetes</taxon>
        <taxon>Micrococcales</taxon>
        <taxon>Micrococcaceae</taxon>
        <taxon>Citricoccus</taxon>
    </lineage>
</organism>
<dbReference type="InterPro" id="IPR019734">
    <property type="entry name" value="TPR_rpt"/>
</dbReference>
<evidence type="ECO:0000259" key="3">
    <source>
        <dbReference type="Pfam" id="PF18733"/>
    </source>
</evidence>
<comment type="caution">
    <text evidence="4">The sequence shown here is derived from an EMBL/GenBank/DDBJ whole genome shotgun (WGS) entry which is preliminary data.</text>
</comment>
<keyword evidence="5" id="KW-1185">Reference proteome</keyword>
<accession>A0ABV0IMT2</accession>
<evidence type="ECO:0000313" key="4">
    <source>
        <dbReference type="EMBL" id="MEO9249293.1"/>
    </source>
</evidence>
<dbReference type="Pfam" id="PF18733">
    <property type="entry name" value="HEPN_LA2681"/>
    <property type="match status" value="1"/>
</dbReference>
<sequence>MSAYEEWYQRVLASHSESADLRVASQRVLSIAEEIDGSPLVGDEKAALRFVCSSLVINAGADLADVALLTEGQELASRACSDTTPEQPLHFQCMYNVANAIVTACDLGLPTQATPEERASDLAENRRANRVELRRARQMFLTVGSSPYADPHTRSAAYCNLANCLDHSGRWAEAYDFYLHALEADPSNGNAAGNLAQLLMNRIQSGVGQTGHIAAVFDKYVKMAQSLRDGTISFAGADTANRWDGLEPTESPGHLSHGLEGVEDEYLKWIAAYRLALSPAVEGLGTEDPHWDSASIEVLYGGSPEEMSPPILAAMNVLKSDFLVSRQLAYEGYAQVTDGPEQKDDDSGYYVETLDYSLYGLQYSKLLLAQRSALDVLDKTAVVANEHFGVGDEARRVSFRKFWARKDGTVRPELLKAPQHALPPYALSELAYDMEDAGMYAPSQALRNAGTHRIVHAAFLEPTGVTVDARSRVDLFELVDSTMLALQVTRSAYLYLIDLVASWNHPADHPGTYMPFPSFEYMQFPEGPEQDLPADTHESSEPAGAQPGPDTARDAGPDS</sequence>
<dbReference type="PROSITE" id="PS50005">
    <property type="entry name" value="TPR"/>
    <property type="match status" value="1"/>
</dbReference>